<feature type="repeat" description="ANK" evidence="1">
    <location>
        <begin position="38"/>
        <end position="64"/>
    </location>
</feature>
<keyword evidence="3" id="KW-1185">Reference proteome</keyword>
<dbReference type="SUPFAM" id="SSF48403">
    <property type="entry name" value="Ankyrin repeat"/>
    <property type="match status" value="1"/>
</dbReference>
<dbReference type="InterPro" id="IPR036770">
    <property type="entry name" value="Ankyrin_rpt-contain_sf"/>
</dbReference>
<reference evidence="2 3" key="1">
    <citation type="submission" date="2020-08" db="EMBL/GenBank/DDBJ databases">
        <authorList>
            <person name="Liu C."/>
            <person name="Sun Q."/>
        </authorList>
    </citation>
    <scope>NUCLEOTIDE SEQUENCE [LARGE SCALE GENOMIC DNA]</scope>
    <source>
        <strain evidence="2 3">NSJ-61</strain>
    </source>
</reference>
<sequence>MINERRLARELLNAVWEKDVERAEELLDFGADANWIFNGYPILHHAVYTRNKKMVNLLIAYGASQIDSALAFAQDRGISSMVPLLTKHGAVPKYEYMNIAFGFYPDRYAPLDYQPLLHQ</sequence>
<organism evidence="2 3">
    <name type="scientific">[Eubacterium] hominis</name>
    <dbReference type="NCBI Taxonomy" id="2764325"/>
    <lineage>
        <taxon>Bacteria</taxon>
        <taxon>Bacillati</taxon>
        <taxon>Bacillota</taxon>
        <taxon>Erysipelotrichia</taxon>
        <taxon>Erysipelotrichales</taxon>
        <taxon>Erysipelotrichaceae</taxon>
        <taxon>Amedibacillus</taxon>
    </lineage>
</organism>
<dbReference type="SMART" id="SM00248">
    <property type="entry name" value="ANK"/>
    <property type="match status" value="1"/>
</dbReference>
<dbReference type="Pfam" id="PF12796">
    <property type="entry name" value="Ank_2"/>
    <property type="match status" value="1"/>
</dbReference>
<dbReference type="InterPro" id="IPR002110">
    <property type="entry name" value="Ankyrin_rpt"/>
</dbReference>
<proteinExistence type="predicted"/>
<protein>
    <submittedName>
        <fullName evidence="2">Ankyrin repeat domain-containing protein</fullName>
    </submittedName>
</protein>
<evidence type="ECO:0000256" key="1">
    <source>
        <dbReference type="PROSITE-ProRule" id="PRU00023"/>
    </source>
</evidence>
<evidence type="ECO:0000313" key="2">
    <source>
        <dbReference type="EMBL" id="QNM11453.1"/>
    </source>
</evidence>
<dbReference type="EMBL" id="CP060636">
    <property type="protein sequence ID" value="QNM11453.1"/>
    <property type="molecule type" value="Genomic_DNA"/>
</dbReference>
<dbReference type="Proteomes" id="UP000515856">
    <property type="component" value="Chromosome"/>
</dbReference>
<dbReference type="PROSITE" id="PS50297">
    <property type="entry name" value="ANK_REP_REGION"/>
    <property type="match status" value="1"/>
</dbReference>
<dbReference type="RefSeq" id="WP_117454125.1">
    <property type="nucleotide sequence ID" value="NZ_CP060636.1"/>
</dbReference>
<dbReference type="KEGG" id="ehn:H9Q80_14535"/>
<keyword evidence="1" id="KW-0040">ANK repeat</keyword>
<dbReference type="AlphaFoldDB" id="A0A7G9GKX1"/>
<name>A0A7G9GKX1_9FIRM</name>
<accession>A0A7G9GKX1</accession>
<dbReference type="Gene3D" id="1.25.40.20">
    <property type="entry name" value="Ankyrin repeat-containing domain"/>
    <property type="match status" value="1"/>
</dbReference>
<dbReference type="PROSITE" id="PS50088">
    <property type="entry name" value="ANK_REPEAT"/>
    <property type="match status" value="1"/>
</dbReference>
<gene>
    <name evidence="2" type="ORF">H9Q80_14535</name>
</gene>
<evidence type="ECO:0000313" key="3">
    <source>
        <dbReference type="Proteomes" id="UP000515856"/>
    </source>
</evidence>